<name>A0A3S9MX59_9FLAO</name>
<dbReference type="PROSITE" id="PS51257">
    <property type="entry name" value="PROKAR_LIPOPROTEIN"/>
    <property type="match status" value="1"/>
</dbReference>
<evidence type="ECO:0008006" key="3">
    <source>
        <dbReference type="Google" id="ProtNLM"/>
    </source>
</evidence>
<reference evidence="1 2" key="1">
    <citation type="submission" date="2018-12" db="EMBL/GenBank/DDBJ databases">
        <title>Complete genome of Nonlabens sp. MJ115.</title>
        <authorList>
            <person name="Choi H.S."/>
            <person name="Jung J."/>
        </authorList>
    </citation>
    <scope>NUCLEOTIDE SEQUENCE [LARGE SCALE GENOMIC DNA]</scope>
    <source>
        <strain evidence="1 2">MJ115</strain>
    </source>
</reference>
<dbReference type="KEGG" id="noj:EJ995_05605"/>
<gene>
    <name evidence="1" type="ORF">EJ995_05605</name>
</gene>
<sequence>MMRNGVKNFMIACAVGTIIGCYSPDSDFDGTWYYEDATHSMTLELKQEKDSLIGHHCLVIGKQGKFIDCADDNKISVKGIYNKDKQAFELEIVSEYLYEDTLKGYLKADVKDQLLWQTTSEKLVEGRLPKRLILKSIQE</sequence>
<dbReference type="EMBL" id="CP034549">
    <property type="protein sequence ID" value="AZQ43728.1"/>
    <property type="molecule type" value="Genomic_DNA"/>
</dbReference>
<evidence type="ECO:0000313" key="1">
    <source>
        <dbReference type="EMBL" id="AZQ43728.1"/>
    </source>
</evidence>
<evidence type="ECO:0000313" key="2">
    <source>
        <dbReference type="Proteomes" id="UP000279600"/>
    </source>
</evidence>
<dbReference type="RefSeq" id="WP_126446458.1">
    <property type="nucleotide sequence ID" value="NZ_CP034549.1"/>
</dbReference>
<protein>
    <recommendedName>
        <fullName evidence="3">Lipocalin-like domain-containing protein</fullName>
    </recommendedName>
</protein>
<proteinExistence type="predicted"/>
<organism evidence="1 2">
    <name type="scientific">Nonlabens ponticola</name>
    <dbReference type="NCBI Taxonomy" id="2496866"/>
    <lineage>
        <taxon>Bacteria</taxon>
        <taxon>Pseudomonadati</taxon>
        <taxon>Bacteroidota</taxon>
        <taxon>Flavobacteriia</taxon>
        <taxon>Flavobacteriales</taxon>
        <taxon>Flavobacteriaceae</taxon>
        <taxon>Nonlabens</taxon>
    </lineage>
</organism>
<dbReference type="Proteomes" id="UP000279600">
    <property type="component" value="Chromosome"/>
</dbReference>
<dbReference type="OrthoDB" id="1239212at2"/>
<accession>A0A3S9MX59</accession>
<dbReference type="AlphaFoldDB" id="A0A3S9MX59"/>
<keyword evidence="2" id="KW-1185">Reference proteome</keyword>